<organism evidence="1 2">
    <name type="scientific">Paramuricea clavata</name>
    <name type="common">Red gorgonian</name>
    <name type="synonym">Violescent sea-whip</name>
    <dbReference type="NCBI Taxonomy" id="317549"/>
    <lineage>
        <taxon>Eukaryota</taxon>
        <taxon>Metazoa</taxon>
        <taxon>Cnidaria</taxon>
        <taxon>Anthozoa</taxon>
        <taxon>Octocorallia</taxon>
        <taxon>Malacalcyonacea</taxon>
        <taxon>Plexauridae</taxon>
        <taxon>Paramuricea</taxon>
    </lineage>
</organism>
<dbReference type="PANTHER" id="PTHR31751">
    <property type="entry name" value="SI:CH211-108C17.2-RELATED-RELATED"/>
    <property type="match status" value="1"/>
</dbReference>
<dbReference type="OrthoDB" id="5973657at2759"/>
<dbReference type="EMBL" id="CACRXK020018135">
    <property type="protein sequence ID" value="CAB4032112.1"/>
    <property type="molecule type" value="Genomic_DNA"/>
</dbReference>
<comment type="caution">
    <text evidence="1">The sequence shown here is derived from an EMBL/GenBank/DDBJ whole genome shotgun (WGS) entry which is preliminary data.</text>
</comment>
<protein>
    <submittedName>
        <fullName evidence="1">Uncharacterized protein</fullName>
    </submittedName>
</protein>
<gene>
    <name evidence="1" type="ORF">PACLA_8A053802</name>
</gene>
<reference evidence="1" key="1">
    <citation type="submission" date="2020-04" db="EMBL/GenBank/DDBJ databases">
        <authorList>
            <person name="Alioto T."/>
            <person name="Alioto T."/>
            <person name="Gomez Garrido J."/>
        </authorList>
    </citation>
    <scope>NUCLEOTIDE SEQUENCE</scope>
    <source>
        <strain evidence="1">A484AB</strain>
    </source>
</reference>
<keyword evidence="2" id="KW-1185">Reference proteome</keyword>
<sequence length="479" mass="54222">MSGVLHVVEEIPEDNEMPLNSKSSQTEKCLTRNRKVQVSVGVETKSVKTQTYLDTNSELWSKVAFIQHVDETSNNETKEPMYKTPPEPEIADNITEADIKTYVMEKHTPVISDCPRKDSNKCDKLNIYNDVRRYNSAVNTEDENSEDDYKPCDDEDVENNALKGVKAARILSKTKSPEKQLKFIVFKEALVEAFQSCAICGANCVVTTNGIYDGTYCKFDILCANYANHRFSWSTGPLHYHMPILNLLMSSATMCGGMHPNKREYSNLLGAYVIPAVYNVWEAHQKEIVGKLSGKTATIASDMCVDSPCHYGLLGAGSSLDVERNLVLDTQIIQSTEVDNSNTMALEALRRQIAFLEKKDVKIGKLVTDRHNQVTSYLQSEKPGITHCYDVWHIAKGEKKKLLKICKTKKYKSIKEWIGSIINHLYWVANSSASPLEREEKWVSITNHIADVHVHQGYKVFLKCCHEGIERRWLEKGNK</sequence>
<accession>A0A7D9JMK0</accession>
<dbReference type="Proteomes" id="UP001152795">
    <property type="component" value="Unassembled WGS sequence"/>
</dbReference>
<name>A0A7D9JMK0_PARCT</name>
<evidence type="ECO:0000313" key="1">
    <source>
        <dbReference type="EMBL" id="CAB4032112.1"/>
    </source>
</evidence>
<evidence type="ECO:0000313" key="2">
    <source>
        <dbReference type="Proteomes" id="UP001152795"/>
    </source>
</evidence>
<dbReference type="AlphaFoldDB" id="A0A7D9JMK0"/>
<proteinExistence type="predicted"/>
<dbReference type="PANTHER" id="PTHR31751:SF42">
    <property type="entry name" value="PROTEIN CBG10204"/>
    <property type="match status" value="1"/>
</dbReference>